<keyword evidence="2" id="KW-0378">Hydrolase</keyword>
<dbReference type="GO" id="GO:0016787">
    <property type="term" value="F:hydrolase activity"/>
    <property type="evidence" value="ECO:0007669"/>
    <property type="project" value="UniProtKB-KW"/>
</dbReference>
<dbReference type="PANTHER" id="PTHR43798:SF33">
    <property type="entry name" value="HYDROLASE, PUTATIVE (AFU_ORTHOLOGUE AFUA_2G14860)-RELATED"/>
    <property type="match status" value="1"/>
</dbReference>
<gene>
    <name evidence="2" type="ORF">ACFWGY_01790</name>
</gene>
<keyword evidence="3" id="KW-1185">Reference proteome</keyword>
<dbReference type="Gene3D" id="3.40.50.1820">
    <property type="entry name" value="alpha/beta hydrolase"/>
    <property type="match status" value="1"/>
</dbReference>
<dbReference type="Proteomes" id="UP001598673">
    <property type="component" value="Unassembled WGS sequence"/>
</dbReference>
<reference evidence="2 3" key="1">
    <citation type="submission" date="2024-09" db="EMBL/GenBank/DDBJ databases">
        <title>The Natural Products Discovery Center: Release of the First 8490 Sequenced Strains for Exploring Actinobacteria Biosynthetic Diversity.</title>
        <authorList>
            <person name="Kalkreuter E."/>
            <person name="Kautsar S.A."/>
            <person name="Yang D."/>
            <person name="Bader C.D."/>
            <person name="Teijaro C.N."/>
            <person name="Fluegel L."/>
            <person name="Davis C.M."/>
            <person name="Simpson J.R."/>
            <person name="Lauterbach L."/>
            <person name="Steele A.D."/>
            <person name="Gui C."/>
            <person name="Meng S."/>
            <person name="Li G."/>
            <person name="Viehrig K."/>
            <person name="Ye F."/>
            <person name="Su P."/>
            <person name="Kiefer A.F."/>
            <person name="Nichols A."/>
            <person name="Cepeda A.J."/>
            <person name="Yan W."/>
            <person name="Fan B."/>
            <person name="Jiang Y."/>
            <person name="Adhikari A."/>
            <person name="Zheng C.-J."/>
            <person name="Schuster L."/>
            <person name="Cowan T.M."/>
            <person name="Smanski M.J."/>
            <person name="Chevrette M.G."/>
            <person name="De Carvalho L.P.S."/>
            <person name="Shen B."/>
        </authorList>
    </citation>
    <scope>NUCLEOTIDE SEQUENCE [LARGE SCALE GENOMIC DNA]</scope>
    <source>
        <strain evidence="2 3">NPDC060353</strain>
    </source>
</reference>
<name>A0ABW6FZU0_9PSEU</name>
<accession>A0ABW6FZU0</accession>
<dbReference type="InterPro" id="IPR000073">
    <property type="entry name" value="AB_hydrolase_1"/>
</dbReference>
<proteinExistence type="predicted"/>
<organism evidence="2 3">
    <name type="scientific">Prauserella salsuginis</name>
    <dbReference type="NCBI Taxonomy" id="387889"/>
    <lineage>
        <taxon>Bacteria</taxon>
        <taxon>Bacillati</taxon>
        <taxon>Actinomycetota</taxon>
        <taxon>Actinomycetes</taxon>
        <taxon>Pseudonocardiales</taxon>
        <taxon>Pseudonocardiaceae</taxon>
        <taxon>Prauserella</taxon>
        <taxon>Prauserella salsuginis group</taxon>
    </lineage>
</organism>
<sequence>MTDEFAAHRHQVGGISYVDVGEGPVTLFVHGVFTNGRLWRNVVQRLRGHRRCIVVDLPGHGCTPPLGEASLWGLAEAVGTVLTELDLWDVHLVGNDTGGGVCQIVMARHESRFASWVLTNCDTEGNTPPRAFAPVAWASRLGLFRVTGPVVRWPALAKQILRVGYRRPAELPDDVVVDYLAPILGSRDSVRFMERLLMSLAPTELGRIRPELEACNVPTLLVWGTADVFFHLEWAHWLQRLVPGVTDVVEIPGGRLFFPDEFADDFVDAAERHWKTV</sequence>
<evidence type="ECO:0000259" key="1">
    <source>
        <dbReference type="Pfam" id="PF00561"/>
    </source>
</evidence>
<dbReference type="PANTHER" id="PTHR43798">
    <property type="entry name" value="MONOACYLGLYCEROL LIPASE"/>
    <property type="match status" value="1"/>
</dbReference>
<evidence type="ECO:0000313" key="3">
    <source>
        <dbReference type="Proteomes" id="UP001598673"/>
    </source>
</evidence>
<comment type="caution">
    <text evidence="2">The sequence shown here is derived from an EMBL/GenBank/DDBJ whole genome shotgun (WGS) entry which is preliminary data.</text>
</comment>
<dbReference type="InterPro" id="IPR050266">
    <property type="entry name" value="AB_hydrolase_sf"/>
</dbReference>
<dbReference type="SUPFAM" id="SSF53474">
    <property type="entry name" value="alpha/beta-Hydrolases"/>
    <property type="match status" value="1"/>
</dbReference>
<dbReference type="PRINTS" id="PR00111">
    <property type="entry name" value="ABHYDROLASE"/>
</dbReference>
<dbReference type="RefSeq" id="WP_258936375.1">
    <property type="nucleotide sequence ID" value="NZ_JANBBF010000009.1"/>
</dbReference>
<protein>
    <submittedName>
        <fullName evidence="2">Alpha/beta fold hydrolase</fullName>
    </submittedName>
</protein>
<dbReference type="EMBL" id="JBHXCV010000001">
    <property type="protein sequence ID" value="MFD6792051.1"/>
    <property type="molecule type" value="Genomic_DNA"/>
</dbReference>
<dbReference type="InterPro" id="IPR029058">
    <property type="entry name" value="AB_hydrolase_fold"/>
</dbReference>
<feature type="domain" description="AB hydrolase-1" evidence="1">
    <location>
        <begin position="27"/>
        <end position="261"/>
    </location>
</feature>
<dbReference type="Pfam" id="PF00561">
    <property type="entry name" value="Abhydrolase_1"/>
    <property type="match status" value="1"/>
</dbReference>
<evidence type="ECO:0000313" key="2">
    <source>
        <dbReference type="EMBL" id="MFD6792051.1"/>
    </source>
</evidence>